<feature type="domain" description="HTH araC/xylS-type" evidence="1">
    <location>
        <begin position="13"/>
        <end position="118"/>
    </location>
</feature>
<comment type="caution">
    <text evidence="2">The sequence shown here is derived from an EMBL/GenBank/DDBJ whole genome shotgun (WGS) entry which is preliminary data.</text>
</comment>
<gene>
    <name evidence="2" type="ORF">DVR12_15580</name>
</gene>
<dbReference type="Proteomes" id="UP000260644">
    <property type="component" value="Unassembled WGS sequence"/>
</dbReference>
<dbReference type="InterPro" id="IPR018060">
    <property type="entry name" value="HTH_AraC"/>
</dbReference>
<evidence type="ECO:0000313" key="2">
    <source>
        <dbReference type="EMBL" id="RFS21321.1"/>
    </source>
</evidence>
<keyword evidence="3" id="KW-1185">Reference proteome</keyword>
<evidence type="ECO:0000313" key="3">
    <source>
        <dbReference type="Proteomes" id="UP000260644"/>
    </source>
</evidence>
<evidence type="ECO:0000259" key="1">
    <source>
        <dbReference type="PROSITE" id="PS01124"/>
    </source>
</evidence>
<sequence>MQYTEEIKNHVVNNIKSWINEIYQSDPQLNENFSLYDHIQSKLTLPRTEAEIWFIDKYEKTFENYAKEVRVNKVKELLVYTNLDLPVIARKLGYFSVKIMSADLMQVTGLPISFFQNIKQQKEDTIKRQRI</sequence>
<organism evidence="2 3">
    <name type="scientific">Chitinophaga silvatica</name>
    <dbReference type="NCBI Taxonomy" id="2282649"/>
    <lineage>
        <taxon>Bacteria</taxon>
        <taxon>Pseudomonadati</taxon>
        <taxon>Bacteroidota</taxon>
        <taxon>Chitinophagia</taxon>
        <taxon>Chitinophagales</taxon>
        <taxon>Chitinophagaceae</taxon>
        <taxon>Chitinophaga</taxon>
    </lineage>
</organism>
<dbReference type="Gene3D" id="1.10.10.60">
    <property type="entry name" value="Homeodomain-like"/>
    <property type="match status" value="1"/>
</dbReference>
<dbReference type="PROSITE" id="PS01124">
    <property type="entry name" value="HTH_ARAC_FAMILY_2"/>
    <property type="match status" value="1"/>
</dbReference>
<proteinExistence type="predicted"/>
<dbReference type="GO" id="GO:0043565">
    <property type="term" value="F:sequence-specific DNA binding"/>
    <property type="evidence" value="ECO:0007669"/>
    <property type="project" value="InterPro"/>
</dbReference>
<reference evidence="2 3" key="1">
    <citation type="submission" date="2018-07" db="EMBL/GenBank/DDBJ databases">
        <title>Chitinophaga K2CV101002-2 sp. nov., isolated from a monsoon evergreen broad-leaved forest soil.</title>
        <authorList>
            <person name="Lv Y."/>
        </authorList>
    </citation>
    <scope>NUCLEOTIDE SEQUENCE [LARGE SCALE GENOMIC DNA]</scope>
    <source>
        <strain evidence="2 3">GDMCC 1.1288</strain>
    </source>
</reference>
<dbReference type="EMBL" id="QPMM01000008">
    <property type="protein sequence ID" value="RFS21321.1"/>
    <property type="molecule type" value="Genomic_DNA"/>
</dbReference>
<accession>A0A3E1Y807</accession>
<dbReference type="GO" id="GO:0003700">
    <property type="term" value="F:DNA-binding transcription factor activity"/>
    <property type="evidence" value="ECO:0007669"/>
    <property type="project" value="InterPro"/>
</dbReference>
<protein>
    <recommendedName>
        <fullName evidence="1">HTH araC/xylS-type domain-containing protein</fullName>
    </recommendedName>
</protein>
<name>A0A3E1Y807_9BACT</name>
<dbReference type="AlphaFoldDB" id="A0A3E1Y807"/>